<evidence type="ECO:0000256" key="1">
    <source>
        <dbReference type="ARBA" id="ARBA00022576"/>
    </source>
</evidence>
<dbReference type="GO" id="GO:0008483">
    <property type="term" value="F:transaminase activity"/>
    <property type="evidence" value="ECO:0007669"/>
    <property type="project" value="UniProtKB-KW"/>
</dbReference>
<dbReference type="PANTHER" id="PTHR10937:SF8">
    <property type="entry name" value="AMINOTRANSFERASE-RELATED"/>
    <property type="match status" value="1"/>
</dbReference>
<dbReference type="Proteomes" id="UP000613160">
    <property type="component" value="Unassembled WGS sequence"/>
</dbReference>
<dbReference type="CDD" id="cd05009">
    <property type="entry name" value="SIS_GlmS_GlmD_2"/>
    <property type="match status" value="1"/>
</dbReference>
<dbReference type="InterPro" id="IPR046348">
    <property type="entry name" value="SIS_dom_sf"/>
</dbReference>
<evidence type="ECO:0000259" key="3">
    <source>
        <dbReference type="PROSITE" id="PS51464"/>
    </source>
</evidence>
<protein>
    <submittedName>
        <fullName evidence="4">Glucosamine--fructose-6-phosphate aminotransferase</fullName>
    </submittedName>
</protein>
<dbReference type="PROSITE" id="PS51464">
    <property type="entry name" value="SIS"/>
    <property type="match status" value="2"/>
</dbReference>
<dbReference type="RefSeq" id="WP_244640365.1">
    <property type="nucleotide sequence ID" value="NZ_BMJJ01000010.1"/>
</dbReference>
<dbReference type="PANTHER" id="PTHR10937">
    <property type="entry name" value="GLUCOSAMINE--FRUCTOSE-6-PHOSPHATE AMINOTRANSFERASE, ISOMERIZING"/>
    <property type="match status" value="1"/>
</dbReference>
<organism evidence="4 5">
    <name type="scientific">Aureimonas glaciei</name>
    <dbReference type="NCBI Taxonomy" id="1776957"/>
    <lineage>
        <taxon>Bacteria</taxon>
        <taxon>Pseudomonadati</taxon>
        <taxon>Pseudomonadota</taxon>
        <taxon>Alphaproteobacteria</taxon>
        <taxon>Hyphomicrobiales</taxon>
        <taxon>Aurantimonadaceae</taxon>
        <taxon>Aureimonas</taxon>
    </lineage>
</organism>
<dbReference type="InterPro" id="IPR001347">
    <property type="entry name" value="SIS_dom"/>
</dbReference>
<evidence type="ECO:0000313" key="5">
    <source>
        <dbReference type="Proteomes" id="UP000613160"/>
    </source>
</evidence>
<keyword evidence="2" id="KW-0677">Repeat</keyword>
<name>A0A916Y752_9HYPH</name>
<evidence type="ECO:0000313" key="4">
    <source>
        <dbReference type="EMBL" id="GGD32066.1"/>
    </source>
</evidence>
<feature type="domain" description="SIS" evidence="3">
    <location>
        <begin position="34"/>
        <end position="185"/>
    </location>
</feature>
<dbReference type="InterPro" id="IPR035466">
    <property type="entry name" value="GlmS/AgaS_SIS"/>
</dbReference>
<reference evidence="4" key="1">
    <citation type="journal article" date="2014" name="Int. J. Syst. Evol. Microbiol.">
        <title>Complete genome sequence of Corynebacterium casei LMG S-19264T (=DSM 44701T), isolated from a smear-ripened cheese.</title>
        <authorList>
            <consortium name="US DOE Joint Genome Institute (JGI-PGF)"/>
            <person name="Walter F."/>
            <person name="Albersmeier A."/>
            <person name="Kalinowski J."/>
            <person name="Ruckert C."/>
        </authorList>
    </citation>
    <scope>NUCLEOTIDE SEQUENCE</scope>
    <source>
        <strain evidence="4">CGMCC 1.15493</strain>
    </source>
</reference>
<keyword evidence="1 4" id="KW-0032">Aminotransferase</keyword>
<reference evidence="4" key="2">
    <citation type="submission" date="2020-09" db="EMBL/GenBank/DDBJ databases">
        <authorList>
            <person name="Sun Q."/>
            <person name="Zhou Y."/>
        </authorList>
    </citation>
    <scope>NUCLEOTIDE SEQUENCE</scope>
    <source>
        <strain evidence="4">CGMCC 1.15493</strain>
    </source>
</reference>
<dbReference type="GO" id="GO:1901135">
    <property type="term" value="P:carbohydrate derivative metabolic process"/>
    <property type="evidence" value="ECO:0007669"/>
    <property type="project" value="InterPro"/>
</dbReference>
<sequence>MPPATKSFMRREINETPAALRRLLAQSGGAMQAAGDALRQLAPPVLVTIARGSSDHAASYFKYAAEISTGIPVASLGPSVVSIYGAKLRLAGAAALAISQSGRSPDIVSMLAAARQGGARTVALVNVPGSPLEAAADHVVPLAAGQEHSVAATKSFIVSVAASLEVLAAWTEDAALSAALQRLPDQLEEALQQDWSPALAAARGAGSLYTLGRGVGHAVAAEAALKFKETSLIHAEAYSGAELLHGPVSLVDGGFPVFVFAPNDAALPSLVELGTRLNAKGAHLFVAGEGLAGTRLPTVATGHPLTAPLAMLVSFYGFIEEVARARGLDPDVPRGLSKVTETV</sequence>
<dbReference type="InterPro" id="IPR035490">
    <property type="entry name" value="GlmS/FrlB_SIS"/>
</dbReference>
<dbReference type="SUPFAM" id="SSF53697">
    <property type="entry name" value="SIS domain"/>
    <property type="match status" value="1"/>
</dbReference>
<proteinExistence type="predicted"/>
<dbReference type="Pfam" id="PF01380">
    <property type="entry name" value="SIS"/>
    <property type="match status" value="2"/>
</dbReference>
<dbReference type="Gene3D" id="3.40.50.10490">
    <property type="entry name" value="Glucose-6-phosphate isomerase like protein, domain 1"/>
    <property type="match status" value="2"/>
</dbReference>
<evidence type="ECO:0000256" key="2">
    <source>
        <dbReference type="ARBA" id="ARBA00022737"/>
    </source>
</evidence>
<accession>A0A916Y752</accession>
<keyword evidence="1 4" id="KW-0808">Transferase</keyword>
<dbReference type="CDD" id="cd05008">
    <property type="entry name" value="SIS_GlmS_GlmD_1"/>
    <property type="match status" value="1"/>
</dbReference>
<feature type="domain" description="SIS" evidence="3">
    <location>
        <begin position="195"/>
        <end position="328"/>
    </location>
</feature>
<dbReference type="GO" id="GO:0097367">
    <property type="term" value="F:carbohydrate derivative binding"/>
    <property type="evidence" value="ECO:0007669"/>
    <property type="project" value="InterPro"/>
</dbReference>
<gene>
    <name evidence="4" type="ORF">GCM10011335_38890</name>
</gene>
<keyword evidence="5" id="KW-1185">Reference proteome</keyword>
<dbReference type="EMBL" id="BMJJ01000010">
    <property type="protein sequence ID" value="GGD32066.1"/>
    <property type="molecule type" value="Genomic_DNA"/>
</dbReference>
<comment type="caution">
    <text evidence="4">The sequence shown here is derived from an EMBL/GenBank/DDBJ whole genome shotgun (WGS) entry which is preliminary data.</text>
</comment>
<dbReference type="AlphaFoldDB" id="A0A916Y752"/>